<feature type="transmembrane region" description="Helical" evidence="9">
    <location>
        <begin position="375"/>
        <end position="398"/>
    </location>
</feature>
<feature type="transmembrane region" description="Helical" evidence="9">
    <location>
        <begin position="410"/>
        <end position="428"/>
    </location>
</feature>
<dbReference type="EMBL" id="CP010552">
    <property type="protein sequence ID" value="ALE53218.1"/>
    <property type="molecule type" value="Genomic_DNA"/>
</dbReference>
<keyword evidence="6 8" id="KW-1133">Transmembrane helix</keyword>
<dbReference type="PIRSF" id="PIRSF005353">
    <property type="entry name" value="PbuG"/>
    <property type="match status" value="1"/>
</dbReference>
<sequence length="429" mass="45313">MLNKYFDIVNRGSTIKTEIIAGITTFLTMSYIIVLNPDVLSMAGMDKGAVFTATIIAAIVGSLIMGLYANYPVVLAPGVGLSAFFTFGVVMGMGYTWEIALGAVLFSGIIFFLISIFKLRQWVVESIPMTLRYAIAAGIGFFLALIALKNSGLVVDHPATFVTLGDVTRPESLLTLFGLLMIAILAYRKVIGAVMITIIAITIVALMMGMVEFSGFVSMPPSLEPTYMKLDVAGAFDIAMIGVIFAFLFVDLFDTSGTLIAVAHQGNMLDKDGKLPNMKKAMTADSVATIVGAGLGTSTTTSFIESGSGISAGGRTGLTAVVAAGLFFVALFFAPLVSIVPSYATAPALLFVAVLMSAGLAKIDWADLTEAVPVLVTVLIMPFTFSIVQGIAFGFISYVVMKLFTGKADALSSGMYVVSALFIAKFIFL</sequence>
<feature type="transmembrane region" description="Helical" evidence="9">
    <location>
        <begin position="73"/>
        <end position="93"/>
    </location>
</feature>
<evidence type="ECO:0000256" key="4">
    <source>
        <dbReference type="ARBA" id="ARBA00022475"/>
    </source>
</evidence>
<keyword evidence="11" id="KW-1185">Reference proteome</keyword>
<keyword evidence="3 8" id="KW-0813">Transport</keyword>
<keyword evidence="7 8" id="KW-0472">Membrane</keyword>
<dbReference type="Pfam" id="PF00860">
    <property type="entry name" value="Xan_ur_permease"/>
    <property type="match status" value="1"/>
</dbReference>
<evidence type="ECO:0000256" key="8">
    <source>
        <dbReference type="PIRNR" id="PIRNR005353"/>
    </source>
</evidence>
<dbReference type="RefSeq" id="WP_053952211.1">
    <property type="nucleotide sequence ID" value="NZ_CP010552.1"/>
</dbReference>
<dbReference type="GO" id="GO:0005345">
    <property type="term" value="F:purine nucleobase transmembrane transporter activity"/>
    <property type="evidence" value="ECO:0007669"/>
    <property type="project" value="TreeGrafter"/>
</dbReference>
<feature type="transmembrane region" description="Helical" evidence="9">
    <location>
        <begin position="49"/>
        <end position="68"/>
    </location>
</feature>
<accession>A0A0M4NXU7</accession>
<dbReference type="InterPro" id="IPR045018">
    <property type="entry name" value="Azg-like"/>
</dbReference>
<evidence type="ECO:0000256" key="2">
    <source>
        <dbReference type="ARBA" id="ARBA00005697"/>
    </source>
</evidence>
<feature type="transmembrane region" description="Helical" evidence="9">
    <location>
        <begin position="238"/>
        <end position="263"/>
    </location>
</feature>
<evidence type="ECO:0000256" key="7">
    <source>
        <dbReference type="ARBA" id="ARBA00023136"/>
    </source>
</evidence>
<name>A0A0M4NXU7_9GAMM</name>
<dbReference type="KEGG" id="tho:SP60_03500"/>
<comment type="similarity">
    <text evidence="2 8">Belongs to the nucleobase:cation symporter-2 (NCS2) (TC 2.A.40) family. Azg-like subfamily.</text>
</comment>
<comment type="subcellular location">
    <subcellularLocation>
        <location evidence="1 8">Cell membrane</location>
        <topology evidence="1 8">Multi-pass membrane protein</topology>
    </subcellularLocation>
</comment>
<feature type="transmembrane region" description="Helical" evidence="9">
    <location>
        <begin position="20"/>
        <end position="37"/>
    </location>
</feature>
<dbReference type="AlphaFoldDB" id="A0A0M4NXU7"/>
<dbReference type="InterPro" id="IPR026033">
    <property type="entry name" value="Azg-like_bact_archaea"/>
</dbReference>
<dbReference type="Proteomes" id="UP000058020">
    <property type="component" value="Chromosome"/>
</dbReference>
<feature type="transmembrane region" description="Helical" evidence="9">
    <location>
        <begin position="316"/>
        <end position="337"/>
    </location>
</feature>
<keyword evidence="4 8" id="KW-1003">Cell membrane</keyword>
<feature type="transmembrane region" description="Helical" evidence="9">
    <location>
        <begin position="168"/>
        <end position="187"/>
    </location>
</feature>
<reference evidence="10 11" key="1">
    <citation type="journal article" date="2015" name="Genome Announc.">
        <title>Genome Sequence of 'Candidatus Thioglobus autotrophica' Strain EF1, a Chemoautotroph from the SUP05 Clade of Marine Gammaproteobacteria.</title>
        <authorList>
            <person name="Shah V."/>
            <person name="Morris R.M."/>
        </authorList>
    </citation>
    <scope>NUCLEOTIDE SEQUENCE [LARGE SCALE GENOMIC DNA]</scope>
    <source>
        <strain evidence="10 11">EF1</strain>
    </source>
</reference>
<evidence type="ECO:0000256" key="6">
    <source>
        <dbReference type="ARBA" id="ARBA00022989"/>
    </source>
</evidence>
<feature type="transmembrane region" description="Helical" evidence="9">
    <location>
        <begin position="99"/>
        <end position="119"/>
    </location>
</feature>
<dbReference type="InterPro" id="IPR006043">
    <property type="entry name" value="NCS2"/>
</dbReference>
<dbReference type="PANTHER" id="PTHR43337:SF1">
    <property type="entry name" value="XANTHINE_URACIL PERMEASE C887.17-RELATED"/>
    <property type="match status" value="1"/>
</dbReference>
<dbReference type="PATRIC" id="fig|1705394.5.peg.707"/>
<evidence type="ECO:0000313" key="11">
    <source>
        <dbReference type="Proteomes" id="UP000058020"/>
    </source>
</evidence>
<dbReference type="OrthoDB" id="9808458at2"/>
<feature type="transmembrane region" description="Helical" evidence="9">
    <location>
        <begin position="194"/>
        <end position="218"/>
    </location>
</feature>
<feature type="transmembrane region" description="Helical" evidence="9">
    <location>
        <begin position="344"/>
        <end position="363"/>
    </location>
</feature>
<dbReference type="GO" id="GO:0005886">
    <property type="term" value="C:plasma membrane"/>
    <property type="evidence" value="ECO:0007669"/>
    <property type="project" value="UniProtKB-SubCell"/>
</dbReference>
<evidence type="ECO:0000256" key="5">
    <source>
        <dbReference type="ARBA" id="ARBA00022692"/>
    </source>
</evidence>
<evidence type="ECO:0000256" key="3">
    <source>
        <dbReference type="ARBA" id="ARBA00022448"/>
    </source>
</evidence>
<gene>
    <name evidence="10" type="ORF">SP60_03500</name>
</gene>
<evidence type="ECO:0000256" key="9">
    <source>
        <dbReference type="SAM" id="Phobius"/>
    </source>
</evidence>
<keyword evidence="5 8" id="KW-0812">Transmembrane</keyword>
<organism evidence="10 11">
    <name type="scientific">Candidatus Thioglobus autotrophicus</name>
    <dbReference type="NCBI Taxonomy" id="1705394"/>
    <lineage>
        <taxon>Bacteria</taxon>
        <taxon>Pseudomonadati</taxon>
        <taxon>Pseudomonadota</taxon>
        <taxon>Gammaproteobacteria</taxon>
        <taxon>Candidatus Pseudothioglobaceae</taxon>
        <taxon>Candidatus Thioglobus</taxon>
    </lineage>
</organism>
<proteinExistence type="inferred from homology"/>
<evidence type="ECO:0000256" key="1">
    <source>
        <dbReference type="ARBA" id="ARBA00004651"/>
    </source>
</evidence>
<evidence type="ECO:0000313" key="10">
    <source>
        <dbReference type="EMBL" id="ALE53218.1"/>
    </source>
</evidence>
<feature type="transmembrane region" description="Helical" evidence="9">
    <location>
        <begin position="131"/>
        <end position="148"/>
    </location>
</feature>
<protein>
    <submittedName>
        <fullName evidence="10">Guanine permease</fullName>
    </submittedName>
</protein>
<dbReference type="PANTHER" id="PTHR43337">
    <property type="entry name" value="XANTHINE/URACIL PERMEASE C887.17-RELATED"/>
    <property type="match status" value="1"/>
</dbReference>
<dbReference type="STRING" id="1705394.SP60_03500"/>